<keyword evidence="1" id="KW-0732">Signal</keyword>
<name>A0ABR1EBY7_NECAM</name>
<reference evidence="2 3" key="1">
    <citation type="submission" date="2023-08" db="EMBL/GenBank/DDBJ databases">
        <title>A Necator americanus chromosomal reference genome.</title>
        <authorList>
            <person name="Ilik V."/>
            <person name="Petrzelkova K.J."/>
            <person name="Pardy F."/>
            <person name="Fuh T."/>
            <person name="Niatou-Singa F.S."/>
            <person name="Gouil Q."/>
            <person name="Baker L."/>
            <person name="Ritchie M.E."/>
            <person name="Jex A.R."/>
            <person name="Gazzola D."/>
            <person name="Li H."/>
            <person name="Toshio Fujiwara R."/>
            <person name="Zhan B."/>
            <person name="Aroian R.V."/>
            <person name="Pafco B."/>
            <person name="Schwarz E.M."/>
        </authorList>
    </citation>
    <scope>NUCLEOTIDE SEQUENCE [LARGE SCALE GENOMIC DNA]</scope>
    <source>
        <strain evidence="2 3">Aroian</strain>
        <tissue evidence="2">Whole animal</tissue>
    </source>
</reference>
<evidence type="ECO:0008006" key="4">
    <source>
        <dbReference type="Google" id="ProtNLM"/>
    </source>
</evidence>
<organism evidence="2 3">
    <name type="scientific">Necator americanus</name>
    <name type="common">Human hookworm</name>
    <dbReference type="NCBI Taxonomy" id="51031"/>
    <lineage>
        <taxon>Eukaryota</taxon>
        <taxon>Metazoa</taxon>
        <taxon>Ecdysozoa</taxon>
        <taxon>Nematoda</taxon>
        <taxon>Chromadorea</taxon>
        <taxon>Rhabditida</taxon>
        <taxon>Rhabditina</taxon>
        <taxon>Rhabditomorpha</taxon>
        <taxon>Strongyloidea</taxon>
        <taxon>Ancylostomatidae</taxon>
        <taxon>Bunostominae</taxon>
        <taxon>Necator</taxon>
    </lineage>
</organism>
<feature type="chain" id="PRO_5045830130" description="SCP-like protein" evidence="1">
    <location>
        <begin position="22"/>
        <end position="147"/>
    </location>
</feature>
<evidence type="ECO:0000313" key="3">
    <source>
        <dbReference type="Proteomes" id="UP001303046"/>
    </source>
</evidence>
<sequence>MSVSTNLFCSILILVIMTTLGKNKQGTTDCHIYLNHSMYREERESLLTEVRKVKKEMNYECDLERLACQNWDHRYSGYLRVIGGAFPLQHRVTMQSDNQRDYFFEKASNKWSGRRLGSLHGERNIGCGYDVNNVTNGYLYEIYCLAK</sequence>
<dbReference type="InterPro" id="IPR035109">
    <property type="entry name" value="ASPR"/>
</dbReference>
<evidence type="ECO:0000256" key="1">
    <source>
        <dbReference type="SAM" id="SignalP"/>
    </source>
</evidence>
<feature type="signal peptide" evidence="1">
    <location>
        <begin position="1"/>
        <end position="21"/>
    </location>
</feature>
<proteinExistence type="predicted"/>
<gene>
    <name evidence="2" type="primary">Necator_chrX.g21791</name>
    <name evidence="2" type="ORF">RB195_021630</name>
</gene>
<dbReference type="Proteomes" id="UP001303046">
    <property type="component" value="Unassembled WGS sequence"/>
</dbReference>
<protein>
    <recommendedName>
        <fullName evidence="4">SCP-like protein</fullName>
    </recommendedName>
</protein>
<keyword evidence="3" id="KW-1185">Reference proteome</keyword>
<comment type="caution">
    <text evidence="2">The sequence shown here is derived from an EMBL/GenBank/DDBJ whole genome shotgun (WGS) entry which is preliminary data.</text>
</comment>
<dbReference type="EMBL" id="JAVFWL010000006">
    <property type="protein sequence ID" value="KAK6760207.1"/>
    <property type="molecule type" value="Genomic_DNA"/>
</dbReference>
<accession>A0ABR1EBY7</accession>
<dbReference type="Pfam" id="PF17641">
    <property type="entry name" value="ASPRs"/>
    <property type="match status" value="1"/>
</dbReference>
<evidence type="ECO:0000313" key="2">
    <source>
        <dbReference type="EMBL" id="KAK6760207.1"/>
    </source>
</evidence>